<reference evidence="2 3" key="1">
    <citation type="journal article" date="2023" name="Plants (Basel)">
        <title>Bridging the Gap: Combining Genomics and Transcriptomics Approaches to Understand Stylosanthes scabra, an Orphan Legume from the Brazilian Caatinga.</title>
        <authorList>
            <person name="Ferreira-Neto J.R.C."/>
            <person name="da Silva M.D."/>
            <person name="Binneck E."/>
            <person name="de Melo N.F."/>
            <person name="da Silva R.H."/>
            <person name="de Melo A.L.T.M."/>
            <person name="Pandolfi V."/>
            <person name="Bustamante F.O."/>
            <person name="Brasileiro-Vidal A.C."/>
            <person name="Benko-Iseppon A.M."/>
        </authorList>
    </citation>
    <scope>NUCLEOTIDE SEQUENCE [LARGE SCALE GENOMIC DNA]</scope>
    <source>
        <tissue evidence="2">Leaves</tissue>
    </source>
</reference>
<protein>
    <submittedName>
        <fullName evidence="2">Uncharacterized protein</fullName>
    </submittedName>
</protein>
<evidence type="ECO:0000313" key="2">
    <source>
        <dbReference type="EMBL" id="MED6205401.1"/>
    </source>
</evidence>
<accession>A0ABU6Y6B9</accession>
<sequence length="303" mass="32108">MGLPTIAWSEKTFRNIAELWDKYVYTDDRTEEIQSFSAARFEFGAEVYSRESHLNAAELAYMGEAESKGGSKSLSLVEETPMAVPTPLAAIGDSEDGGLNDVAVNNIDDFEISGGGVNEGNHDGGVVSPVVDLGLADLPDPTSKTVGRARAGLPVNTGLQCPSPSPSKTGSCPFPPEFEPDTSSAHLHGLITSSPHLHGPGSDRIDPIEMLEEAIRTKHLCEVGGFSFKNGESKELLTSIARIELGKKARLNACSQSKKKKVVSKTTSGDSSRSSDGDMILASFLGKKNPKKLKAGSNGKSSK</sequence>
<organism evidence="2 3">
    <name type="scientific">Stylosanthes scabra</name>
    <dbReference type="NCBI Taxonomy" id="79078"/>
    <lineage>
        <taxon>Eukaryota</taxon>
        <taxon>Viridiplantae</taxon>
        <taxon>Streptophyta</taxon>
        <taxon>Embryophyta</taxon>
        <taxon>Tracheophyta</taxon>
        <taxon>Spermatophyta</taxon>
        <taxon>Magnoliopsida</taxon>
        <taxon>eudicotyledons</taxon>
        <taxon>Gunneridae</taxon>
        <taxon>Pentapetalae</taxon>
        <taxon>rosids</taxon>
        <taxon>fabids</taxon>
        <taxon>Fabales</taxon>
        <taxon>Fabaceae</taxon>
        <taxon>Papilionoideae</taxon>
        <taxon>50 kb inversion clade</taxon>
        <taxon>dalbergioids sensu lato</taxon>
        <taxon>Dalbergieae</taxon>
        <taxon>Pterocarpus clade</taxon>
        <taxon>Stylosanthes</taxon>
    </lineage>
</organism>
<comment type="caution">
    <text evidence="2">The sequence shown here is derived from an EMBL/GenBank/DDBJ whole genome shotgun (WGS) entry which is preliminary data.</text>
</comment>
<feature type="region of interest" description="Disordered" evidence="1">
    <location>
        <begin position="256"/>
        <end position="303"/>
    </location>
</feature>
<keyword evidence="3" id="KW-1185">Reference proteome</keyword>
<dbReference type="EMBL" id="JASCZI010241705">
    <property type="protein sequence ID" value="MED6205401.1"/>
    <property type="molecule type" value="Genomic_DNA"/>
</dbReference>
<evidence type="ECO:0000313" key="3">
    <source>
        <dbReference type="Proteomes" id="UP001341840"/>
    </source>
</evidence>
<evidence type="ECO:0000256" key="1">
    <source>
        <dbReference type="SAM" id="MobiDB-lite"/>
    </source>
</evidence>
<dbReference type="Proteomes" id="UP001341840">
    <property type="component" value="Unassembled WGS sequence"/>
</dbReference>
<proteinExistence type="predicted"/>
<gene>
    <name evidence="2" type="ORF">PIB30_017213</name>
</gene>
<name>A0ABU6Y6B9_9FABA</name>
<feature type="compositionally biased region" description="Low complexity" evidence="1">
    <location>
        <begin position="264"/>
        <end position="278"/>
    </location>
</feature>